<dbReference type="GO" id="GO:0051377">
    <property type="term" value="F:mannose-ethanolamine phosphotransferase activity"/>
    <property type="evidence" value="ECO:0007669"/>
    <property type="project" value="UniProtKB-UniRule"/>
</dbReference>
<evidence type="ECO:0000256" key="7">
    <source>
        <dbReference type="ARBA" id="ARBA00022692"/>
    </source>
</evidence>
<evidence type="ECO:0000256" key="9">
    <source>
        <dbReference type="ARBA" id="ARBA00022989"/>
    </source>
</evidence>
<feature type="transmembrane region" description="Helical" evidence="12">
    <location>
        <begin position="413"/>
        <end position="430"/>
    </location>
</feature>
<evidence type="ECO:0000313" key="14">
    <source>
        <dbReference type="Ensembl" id="ENSDLAP00005019554.2"/>
    </source>
</evidence>
<feature type="transmembrane region" description="Helical" evidence="12">
    <location>
        <begin position="557"/>
        <end position="575"/>
    </location>
</feature>
<feature type="transmembrane region" description="Helical" evidence="12">
    <location>
        <begin position="6"/>
        <end position="24"/>
    </location>
</feature>
<keyword evidence="6 12" id="KW-0808">Transferase</keyword>
<keyword evidence="11" id="KW-0325">Glycoprotein</keyword>
<evidence type="ECO:0000256" key="5">
    <source>
        <dbReference type="ARBA" id="ARBA00022502"/>
    </source>
</evidence>
<evidence type="ECO:0000256" key="4">
    <source>
        <dbReference type="ARBA" id="ARBA00020831"/>
    </source>
</evidence>
<dbReference type="InterPro" id="IPR017852">
    <property type="entry name" value="GPI_EtnP_transferase_1_C"/>
</dbReference>
<feature type="transmembrane region" description="Helical" evidence="12">
    <location>
        <begin position="662"/>
        <end position="682"/>
    </location>
</feature>
<comment type="pathway">
    <text evidence="2 12">Glycolipid biosynthesis; glycosylphosphatidylinositol-anchor biosynthesis.</text>
</comment>
<evidence type="ECO:0000256" key="11">
    <source>
        <dbReference type="ARBA" id="ARBA00023180"/>
    </source>
</evidence>
<dbReference type="Pfam" id="PF04987">
    <property type="entry name" value="PigN"/>
    <property type="match status" value="1"/>
</dbReference>
<dbReference type="Gene3D" id="3.40.720.10">
    <property type="entry name" value="Alkaline Phosphatase, subunit A"/>
    <property type="match status" value="1"/>
</dbReference>
<evidence type="ECO:0000256" key="3">
    <source>
        <dbReference type="ARBA" id="ARBA00008400"/>
    </source>
</evidence>
<accession>A0A8C4EKE9</accession>
<evidence type="ECO:0000256" key="8">
    <source>
        <dbReference type="ARBA" id="ARBA00022824"/>
    </source>
</evidence>
<keyword evidence="15" id="KW-1185">Reference proteome</keyword>
<reference evidence="14" key="1">
    <citation type="submission" date="2025-08" db="UniProtKB">
        <authorList>
            <consortium name="Ensembl"/>
        </authorList>
    </citation>
    <scope>IDENTIFICATION</scope>
</reference>
<dbReference type="SUPFAM" id="SSF53649">
    <property type="entry name" value="Alkaline phosphatase-like"/>
    <property type="match status" value="1"/>
</dbReference>
<feature type="transmembrane region" description="Helical" evidence="12">
    <location>
        <begin position="500"/>
        <end position="518"/>
    </location>
</feature>
<evidence type="ECO:0000313" key="15">
    <source>
        <dbReference type="Proteomes" id="UP000694389"/>
    </source>
</evidence>
<dbReference type="PANTHER" id="PTHR12250:SF0">
    <property type="entry name" value="GPI ETHANOLAMINE PHOSPHATE TRANSFERASE 1"/>
    <property type="match status" value="1"/>
</dbReference>
<feature type="transmembrane region" description="Helical" evidence="12">
    <location>
        <begin position="476"/>
        <end position="493"/>
    </location>
</feature>
<dbReference type="GO" id="GO:0006506">
    <property type="term" value="P:GPI anchor biosynthetic process"/>
    <property type="evidence" value="ECO:0007669"/>
    <property type="project" value="UniProtKB-UniPathway"/>
</dbReference>
<dbReference type="Pfam" id="PF01663">
    <property type="entry name" value="Phosphodiest"/>
    <property type="match status" value="1"/>
</dbReference>
<comment type="subcellular location">
    <subcellularLocation>
        <location evidence="1 12">Endoplasmic reticulum membrane</location>
        <topology evidence="1 12">Multi-pass membrane protein</topology>
    </subcellularLocation>
</comment>
<keyword evidence="9 12" id="KW-1133">Transmembrane helix</keyword>
<dbReference type="InterPro" id="IPR017850">
    <property type="entry name" value="Alkaline_phosphatase_core_sf"/>
</dbReference>
<feature type="transmembrane region" description="Helical" evidence="12">
    <location>
        <begin position="753"/>
        <end position="776"/>
    </location>
</feature>
<dbReference type="FunFam" id="3.40.720.10:FF:000091">
    <property type="entry name" value="Phosphatidylinositol glycan anchor biosynthesis, class N"/>
    <property type="match status" value="1"/>
</dbReference>
<evidence type="ECO:0000256" key="1">
    <source>
        <dbReference type="ARBA" id="ARBA00004477"/>
    </source>
</evidence>
<dbReference type="CDD" id="cd16020">
    <property type="entry name" value="GPI_EPT_1"/>
    <property type="match status" value="1"/>
</dbReference>
<evidence type="ECO:0000256" key="2">
    <source>
        <dbReference type="ARBA" id="ARBA00004687"/>
    </source>
</evidence>
<keyword evidence="10 12" id="KW-0472">Membrane</keyword>
<dbReference type="GO" id="GO:0005789">
    <property type="term" value="C:endoplasmic reticulum membrane"/>
    <property type="evidence" value="ECO:0007669"/>
    <property type="project" value="UniProtKB-SubCell"/>
</dbReference>
<evidence type="ECO:0000259" key="13">
    <source>
        <dbReference type="Pfam" id="PF04987"/>
    </source>
</evidence>
<dbReference type="FunFam" id="3.40.720.10:FF:000088">
    <property type="entry name" value="Phosphatidylinositol glycan anchor biosynthesis, class N"/>
    <property type="match status" value="1"/>
</dbReference>
<feature type="transmembrane region" description="Helical" evidence="12">
    <location>
        <begin position="524"/>
        <end position="545"/>
    </location>
</feature>
<sequence>MITFFLVGLIVHVVFFLSIFDIYFTSPLVHGMTPQATPLAPPASRLVLVVGDGLRADSLFTLLHNGSSRAPYLRNVIEERGTWGVSHTRVPTESRPGHVALIAGFYEDVSAVAKGWKENPVEFDSVFNESRHTWCWGSPDILPMFAKGASGDHVYTHTYPAEEEDFASTDASRLDSWVFTQVKSFFQSAKSNSSLRASLLEDKNIFFLHLLGIDTNGHAHRPVSQEYLDNIGLVDTGIAELVSIVEDFFNYDGRTAYVFTSDHGMTNWGSHGAGHPSETLTPLVVWGAGVQNAHRVTEPQSYNDGYLQDWKLEHLRRVDVNQADIAPLMASLIGVPIPVNSVGVLPLLYLNNSDQFKAETMYTNAIQVLEQFKMKMTQKKETTFLKKYHAEFMLCICVTVVITMFLLIQRSPVTYYIYCLLPVPVWYSVLRESGTLTDLIRSAPSLPLWKCLGYFVLVAFGIELLVVSFFHRAMLTVGLAVLSVWPFLSGLFGKAKFRSLSWFLGCLCLAAFPLMPVVGREPIIHLKVYHTMIHVAVCAYVPYLTHSSLQQKQGLPLLNQIISWTTLASSMIVPLLSSTRLFHRLLSIFLSLTATYLLLSTGSEALFPPVLSWLMFVWINIEQEAMLAQGVSGRQELSTIDFSANIDITKIRQLKLDDIRRSYFFVFFIITAFFGTGNIASINSFDPASVYCFLTVFNPFIMGGLMMWKVPYFKHLYNLCLFLIVLVISDLMALHFFFLVQDYGSWLDIGTSISHYVIVMSMTIFLMLLSVVTHIFTTQRLILWRRPKMHFP</sequence>
<keyword evidence="7 12" id="KW-0812">Transmembrane</keyword>
<organism evidence="14 15">
    <name type="scientific">Dicentrarchus labrax</name>
    <name type="common">European seabass</name>
    <name type="synonym">Morone labrax</name>
    <dbReference type="NCBI Taxonomy" id="13489"/>
    <lineage>
        <taxon>Eukaryota</taxon>
        <taxon>Metazoa</taxon>
        <taxon>Chordata</taxon>
        <taxon>Craniata</taxon>
        <taxon>Vertebrata</taxon>
        <taxon>Euteleostomi</taxon>
        <taxon>Actinopterygii</taxon>
        <taxon>Neopterygii</taxon>
        <taxon>Teleostei</taxon>
        <taxon>Neoteleostei</taxon>
        <taxon>Acanthomorphata</taxon>
        <taxon>Eupercaria</taxon>
        <taxon>Moronidae</taxon>
        <taxon>Dicentrarchus</taxon>
    </lineage>
</organism>
<proteinExistence type="inferred from homology"/>
<feature type="transmembrane region" description="Helical" evidence="12">
    <location>
        <begin position="388"/>
        <end position="407"/>
    </location>
</feature>
<protein>
    <recommendedName>
        <fullName evidence="4 12">GPI ethanolamine phosphate transferase 1</fullName>
        <ecNumber evidence="12">2.-.-.-</ecNumber>
    </recommendedName>
</protein>
<dbReference type="UniPathway" id="UPA00196"/>
<feature type="transmembrane region" description="Helical" evidence="12">
    <location>
        <begin position="720"/>
        <end position="741"/>
    </location>
</feature>
<dbReference type="EC" id="2.-.-.-" evidence="12"/>
<dbReference type="InterPro" id="IPR007070">
    <property type="entry name" value="GPI_EtnP_transferase_1"/>
</dbReference>
<evidence type="ECO:0000256" key="6">
    <source>
        <dbReference type="ARBA" id="ARBA00022679"/>
    </source>
</evidence>
<dbReference type="Ensembl" id="ENSDLAT00005021014.2">
    <property type="protein sequence ID" value="ENSDLAP00005019554.2"/>
    <property type="gene ID" value="ENSDLAG00005009146.2"/>
</dbReference>
<dbReference type="InterPro" id="IPR002591">
    <property type="entry name" value="Phosphodiest/P_Trfase"/>
</dbReference>
<reference evidence="14" key="2">
    <citation type="submission" date="2025-09" db="UniProtKB">
        <authorList>
            <consortium name="Ensembl"/>
        </authorList>
    </citation>
    <scope>IDENTIFICATION</scope>
</reference>
<feature type="transmembrane region" description="Helical" evidence="12">
    <location>
        <begin position="451"/>
        <end position="470"/>
    </location>
</feature>
<dbReference type="InterPro" id="IPR037671">
    <property type="entry name" value="PIGN_N"/>
</dbReference>
<dbReference type="Proteomes" id="UP000694389">
    <property type="component" value="Unassembled WGS sequence"/>
</dbReference>
<name>A0A8C4EKE9_DICLA</name>
<dbReference type="GeneTree" id="ENSGT00390000017600"/>
<evidence type="ECO:0000256" key="10">
    <source>
        <dbReference type="ARBA" id="ARBA00023136"/>
    </source>
</evidence>
<keyword evidence="8 12" id="KW-0256">Endoplasmic reticulum</keyword>
<dbReference type="AlphaFoldDB" id="A0A8C4EKE9"/>
<feature type="domain" description="GPI ethanolamine phosphate transferase 1 C-terminal" evidence="13">
    <location>
        <begin position="368"/>
        <end position="745"/>
    </location>
</feature>
<evidence type="ECO:0000256" key="12">
    <source>
        <dbReference type="RuleBase" id="RU367138"/>
    </source>
</evidence>
<dbReference type="PANTHER" id="PTHR12250">
    <property type="entry name" value="PHOSPHATIDYLINOSITOL GLYCAN, CLASS N"/>
    <property type="match status" value="1"/>
</dbReference>
<comment type="similarity">
    <text evidence="3 12">Belongs to the PIGG/PIGN/PIGO family. PIGN subfamily.</text>
</comment>
<comment type="function">
    <text evidence="12">Ethanolamine phosphate transferase involved in glycosylphosphatidylinositol-anchor biosynthesis. Transfers ethanolamine phosphate to the first alpha-1,4-linked mannose of the glycosylphosphatidylinositol precursor of GPI-anchor.</text>
</comment>
<feature type="transmembrane region" description="Helical" evidence="12">
    <location>
        <begin position="688"/>
        <end position="708"/>
    </location>
</feature>
<keyword evidence="5 12" id="KW-0337">GPI-anchor biosynthesis</keyword>